<evidence type="ECO:0000313" key="18">
    <source>
        <dbReference type="EMBL" id="QIZ52026.1"/>
    </source>
</evidence>
<keyword evidence="5" id="KW-0410">Iron transport</keyword>
<organism evidence="18 19">
    <name type="scientific">Dickeya zeae</name>
    <dbReference type="NCBI Taxonomy" id="204042"/>
    <lineage>
        <taxon>Bacteria</taxon>
        <taxon>Pseudomonadati</taxon>
        <taxon>Pseudomonadota</taxon>
        <taxon>Gammaproteobacteria</taxon>
        <taxon>Enterobacterales</taxon>
        <taxon>Pectobacteriaceae</taxon>
        <taxon>Dickeya</taxon>
    </lineage>
</organism>
<dbReference type="PANTHER" id="PTHR32552:SF85">
    <property type="entry name" value="BLL7968 PROTEIN"/>
    <property type="match status" value="1"/>
</dbReference>
<dbReference type="InterPro" id="IPR012910">
    <property type="entry name" value="Plug_dom"/>
</dbReference>
<keyword evidence="10 13" id="KW-0472">Membrane</keyword>
<evidence type="ECO:0000256" key="11">
    <source>
        <dbReference type="ARBA" id="ARBA00023170"/>
    </source>
</evidence>
<gene>
    <name evidence="18" type="ORF">DWG24_15380</name>
</gene>
<evidence type="ECO:0000256" key="4">
    <source>
        <dbReference type="ARBA" id="ARBA00022452"/>
    </source>
</evidence>
<dbReference type="Proteomes" id="UP000500801">
    <property type="component" value="Chromosome"/>
</dbReference>
<evidence type="ECO:0000313" key="19">
    <source>
        <dbReference type="Proteomes" id="UP000500801"/>
    </source>
</evidence>
<evidence type="ECO:0000256" key="5">
    <source>
        <dbReference type="ARBA" id="ARBA00022496"/>
    </source>
</evidence>
<dbReference type="InterPro" id="IPR037066">
    <property type="entry name" value="Plug_dom_sf"/>
</dbReference>
<dbReference type="InterPro" id="IPR036942">
    <property type="entry name" value="Beta-barrel_TonB_sf"/>
</dbReference>
<comment type="similarity">
    <text evidence="2 13 14">Belongs to the TonB-dependent receptor family.</text>
</comment>
<accession>A0AAE7CZI3</accession>
<evidence type="ECO:0000256" key="6">
    <source>
        <dbReference type="ARBA" id="ARBA00022692"/>
    </source>
</evidence>
<feature type="domain" description="TonB-dependent receptor plug" evidence="17">
    <location>
        <begin position="73"/>
        <end position="170"/>
    </location>
</feature>
<keyword evidence="8" id="KW-0406">Ion transport</keyword>
<dbReference type="InterPro" id="IPR039426">
    <property type="entry name" value="TonB-dep_rcpt-like"/>
</dbReference>
<evidence type="ECO:0000256" key="1">
    <source>
        <dbReference type="ARBA" id="ARBA00004571"/>
    </source>
</evidence>
<dbReference type="RefSeq" id="WP_168363165.1">
    <property type="nucleotide sequence ID" value="NZ_CP033622.1"/>
</dbReference>
<name>A0AAE7CZI3_9GAMM</name>
<dbReference type="AlphaFoldDB" id="A0AAE7CZI3"/>
<comment type="subcellular location">
    <subcellularLocation>
        <location evidence="1 13">Cell outer membrane</location>
        <topology evidence="1 13">Multi-pass membrane protein</topology>
    </subcellularLocation>
</comment>
<keyword evidence="9 14" id="KW-0798">TonB box</keyword>
<reference evidence="18 19" key="1">
    <citation type="submission" date="2018-11" db="EMBL/GenBank/DDBJ databases">
        <title>Complete genome sequence of Dickeya zeae strain CE1 infecting Canna edulis Ker-Gawl. in China.</title>
        <authorList>
            <person name="Zhang J."/>
            <person name="Lin B."/>
            <person name="Shen H."/>
            <person name="Jiang S."/>
            <person name="Pu X."/>
            <person name="Sun D."/>
        </authorList>
    </citation>
    <scope>NUCLEOTIDE SEQUENCE [LARGE SCALE GENOMIC DNA]</scope>
    <source>
        <strain evidence="18 19">CE1</strain>
    </source>
</reference>
<dbReference type="GO" id="GO:0015891">
    <property type="term" value="P:siderophore transport"/>
    <property type="evidence" value="ECO:0007669"/>
    <property type="project" value="InterPro"/>
</dbReference>
<dbReference type="FunFam" id="2.40.170.20:FF:000005">
    <property type="entry name" value="TonB-dependent siderophore receptor"/>
    <property type="match status" value="1"/>
</dbReference>
<keyword evidence="5" id="KW-0408">Iron</keyword>
<dbReference type="InterPro" id="IPR010105">
    <property type="entry name" value="TonB_sidphr_rcpt"/>
</dbReference>
<sequence length="721" mass="79788">MNNRHWQKSWPLLALLPFSLQATAASTDSTTPSEPKKQEDTLVVNASTPATSTRDTGYQPHNAVIGTRTDSRLLDIPQAVNVVPQQVLEDQAVRNLDDALYNVSGITQANTLGGTQDAVMKRGFGDNRDGSILRDGVRSIQARNVTPTTERVEVLKGPASMLYGWGDPGGMINIISKKPELVQKTHIEGWNSSFNGGGGQFDITGPLSTSGLAYRLIVDHDETDYWRNFGRNRQTTVAPSLMWYGENTTVLVAYEHMEYLTPFDRGTVIDSRTGKPVATPRERRFDEAYNATRGDQDTLTFQMENTLNERWKSKLNYAYSRNTYNDNQARAMSLNPTTGFLTRRADATQDAHSQSQNVQLTLNGDIDWGSINHQLLFGFDHEADRTHRGNMIRGKNNSSFNIYNPVYGRFPASSDIIAAESDQKEDVDSTGVFMQDAIRLDEHWMLLGGVRYDRFDVMSGKGRPFVTNTDRSDSRLVPRAGVVYNLTSYASLYTSYSESFKPNSAVNKAIGATMEPEVGRSYEIGAKLDLPNRITANLALFDIQKRNVMVDEQQTINGISETVTRTAGKVRSQGVEVDVAGKLTDSLSLIGAYAFTDARVTSDPTNQGNEMANVARHTASLFLTNDFGNLGLHAGDDLRAGVGARYVGRRPGDAANSFFLDDYTVADAFIAYSVPLNGYKVKWQLNIKNLFDKTYYPSSGSSQYVAIGDPREVVLRASVDF</sequence>
<dbReference type="FunFam" id="2.170.130.10:FF:000001">
    <property type="entry name" value="Catecholate siderophore TonB-dependent receptor"/>
    <property type="match status" value="1"/>
</dbReference>
<dbReference type="GO" id="GO:0038023">
    <property type="term" value="F:signaling receptor activity"/>
    <property type="evidence" value="ECO:0007669"/>
    <property type="project" value="InterPro"/>
</dbReference>
<dbReference type="Pfam" id="PF07715">
    <property type="entry name" value="Plug"/>
    <property type="match status" value="1"/>
</dbReference>
<feature type="chain" id="PRO_5042067459" evidence="15">
    <location>
        <begin position="25"/>
        <end position="721"/>
    </location>
</feature>
<evidence type="ECO:0000256" key="14">
    <source>
        <dbReference type="RuleBase" id="RU003357"/>
    </source>
</evidence>
<keyword evidence="3 13" id="KW-0813">Transport</keyword>
<feature type="signal peptide" evidence="15">
    <location>
        <begin position="1"/>
        <end position="24"/>
    </location>
</feature>
<keyword evidence="7 15" id="KW-0732">Signal</keyword>
<dbReference type="CDD" id="cd01347">
    <property type="entry name" value="ligand_gated_channel"/>
    <property type="match status" value="1"/>
</dbReference>
<dbReference type="PANTHER" id="PTHR32552">
    <property type="entry name" value="FERRICHROME IRON RECEPTOR-RELATED"/>
    <property type="match status" value="1"/>
</dbReference>
<keyword evidence="4 13" id="KW-1134">Transmembrane beta strand</keyword>
<keyword evidence="6 13" id="KW-0812">Transmembrane</keyword>
<dbReference type="Gene3D" id="2.40.170.20">
    <property type="entry name" value="TonB-dependent receptor, beta-barrel domain"/>
    <property type="match status" value="1"/>
</dbReference>
<dbReference type="GO" id="GO:0015344">
    <property type="term" value="F:siderophore uptake transmembrane transporter activity"/>
    <property type="evidence" value="ECO:0007669"/>
    <property type="project" value="UniProtKB-ARBA"/>
</dbReference>
<evidence type="ECO:0000256" key="9">
    <source>
        <dbReference type="ARBA" id="ARBA00023077"/>
    </source>
</evidence>
<dbReference type="Gene3D" id="2.170.130.10">
    <property type="entry name" value="TonB-dependent receptor, plug domain"/>
    <property type="match status" value="1"/>
</dbReference>
<evidence type="ECO:0000259" key="16">
    <source>
        <dbReference type="Pfam" id="PF00593"/>
    </source>
</evidence>
<dbReference type="SUPFAM" id="SSF56935">
    <property type="entry name" value="Porins"/>
    <property type="match status" value="1"/>
</dbReference>
<evidence type="ECO:0000256" key="7">
    <source>
        <dbReference type="ARBA" id="ARBA00022729"/>
    </source>
</evidence>
<evidence type="ECO:0000256" key="10">
    <source>
        <dbReference type="ARBA" id="ARBA00023136"/>
    </source>
</evidence>
<dbReference type="EMBL" id="CP033622">
    <property type="protein sequence ID" value="QIZ52026.1"/>
    <property type="molecule type" value="Genomic_DNA"/>
</dbReference>
<evidence type="ECO:0000256" key="15">
    <source>
        <dbReference type="SAM" id="SignalP"/>
    </source>
</evidence>
<protein>
    <submittedName>
        <fullName evidence="18">TonB-dependent receptor</fullName>
    </submittedName>
</protein>
<dbReference type="GO" id="GO:0009279">
    <property type="term" value="C:cell outer membrane"/>
    <property type="evidence" value="ECO:0007669"/>
    <property type="project" value="UniProtKB-SubCell"/>
</dbReference>
<dbReference type="PROSITE" id="PS52016">
    <property type="entry name" value="TONB_DEPENDENT_REC_3"/>
    <property type="match status" value="1"/>
</dbReference>
<proteinExistence type="inferred from homology"/>
<keyword evidence="11 18" id="KW-0675">Receptor</keyword>
<feature type="domain" description="TonB-dependent receptor-like beta-barrel" evidence="16">
    <location>
        <begin position="243"/>
        <end position="690"/>
    </location>
</feature>
<evidence type="ECO:0000256" key="13">
    <source>
        <dbReference type="PROSITE-ProRule" id="PRU01360"/>
    </source>
</evidence>
<evidence type="ECO:0000256" key="2">
    <source>
        <dbReference type="ARBA" id="ARBA00009810"/>
    </source>
</evidence>
<dbReference type="NCBIfam" id="TIGR01783">
    <property type="entry name" value="TonB-siderophor"/>
    <property type="match status" value="1"/>
</dbReference>
<evidence type="ECO:0000259" key="17">
    <source>
        <dbReference type="Pfam" id="PF07715"/>
    </source>
</evidence>
<dbReference type="Pfam" id="PF00593">
    <property type="entry name" value="TonB_dep_Rec_b-barrel"/>
    <property type="match status" value="1"/>
</dbReference>
<keyword evidence="12 13" id="KW-0998">Cell outer membrane</keyword>
<evidence type="ECO:0000256" key="8">
    <source>
        <dbReference type="ARBA" id="ARBA00023065"/>
    </source>
</evidence>
<evidence type="ECO:0000256" key="12">
    <source>
        <dbReference type="ARBA" id="ARBA00023237"/>
    </source>
</evidence>
<dbReference type="InterPro" id="IPR000531">
    <property type="entry name" value="Beta-barrel_TonB"/>
</dbReference>
<evidence type="ECO:0000256" key="3">
    <source>
        <dbReference type="ARBA" id="ARBA00022448"/>
    </source>
</evidence>